<name>A0A351RC99_9PROT</name>
<dbReference type="InterPro" id="IPR027417">
    <property type="entry name" value="P-loop_NTPase"/>
</dbReference>
<organism evidence="1 2">
    <name type="scientific">Methylotenera mobilis</name>
    <dbReference type="NCBI Taxonomy" id="359408"/>
    <lineage>
        <taxon>Bacteria</taxon>
        <taxon>Pseudomonadati</taxon>
        <taxon>Pseudomonadota</taxon>
        <taxon>Betaproteobacteria</taxon>
        <taxon>Nitrosomonadales</taxon>
        <taxon>Methylophilaceae</taxon>
        <taxon>Methylotenera</taxon>
    </lineage>
</organism>
<proteinExistence type="predicted"/>
<evidence type="ECO:0000313" key="2">
    <source>
        <dbReference type="Proteomes" id="UP000264313"/>
    </source>
</evidence>
<dbReference type="SUPFAM" id="SSF52540">
    <property type="entry name" value="P-loop containing nucleoside triphosphate hydrolases"/>
    <property type="match status" value="1"/>
</dbReference>
<gene>
    <name evidence="1" type="ORF">DCW48_09035</name>
</gene>
<dbReference type="STRING" id="1132855.GCA_000384255_01319"/>
<sequence length="279" mass="31134">MSNFNSNHIHNDQAAGLRRIMAKPKPRVVSVLSASPSQVQPRLITNLAASIVSQGSEVLVMHASESTFERSYELDQSPSLLDVILEKHTLQQAVKLTSHGFSSVRLMQKNLLNSANNNHTTSQLNLLFNQLAQQYDMVLVDTMLTKTNVLPLHKLNESEIIIQLTRKPESITQAYSLIKLLCNELGRRSFGIIVDDSTDAQAQIVFGNISQVAKRFMQIELDFFGAIPTDSHLNRASKLGRSVIDAFPFASASTALKQIAQRLDYKHDNIFNNKQASYN</sequence>
<dbReference type="Proteomes" id="UP000264313">
    <property type="component" value="Unassembled WGS sequence"/>
</dbReference>
<reference evidence="1 2" key="1">
    <citation type="journal article" date="2018" name="Nat. Biotechnol.">
        <title>A standardized bacterial taxonomy based on genome phylogeny substantially revises the tree of life.</title>
        <authorList>
            <person name="Parks D.H."/>
            <person name="Chuvochina M."/>
            <person name="Waite D.W."/>
            <person name="Rinke C."/>
            <person name="Skarshewski A."/>
            <person name="Chaumeil P.A."/>
            <person name="Hugenholtz P."/>
        </authorList>
    </citation>
    <scope>NUCLEOTIDE SEQUENCE [LARGE SCALE GENOMIC DNA]</scope>
    <source>
        <strain evidence="1">UBA9958</strain>
    </source>
</reference>
<protein>
    <submittedName>
        <fullName evidence="1">MotR</fullName>
    </submittedName>
</protein>
<evidence type="ECO:0000313" key="1">
    <source>
        <dbReference type="EMBL" id="HBA09670.1"/>
    </source>
</evidence>
<dbReference type="AlphaFoldDB" id="A0A351RC99"/>
<dbReference type="EMBL" id="DNAA01000214">
    <property type="protein sequence ID" value="HBA09670.1"/>
    <property type="molecule type" value="Genomic_DNA"/>
</dbReference>
<accession>A0A351RC99</accession>
<dbReference type="Gene3D" id="3.40.50.300">
    <property type="entry name" value="P-loop containing nucleotide triphosphate hydrolases"/>
    <property type="match status" value="1"/>
</dbReference>
<comment type="caution">
    <text evidence="1">The sequence shown here is derived from an EMBL/GenBank/DDBJ whole genome shotgun (WGS) entry which is preliminary data.</text>
</comment>